<keyword evidence="2" id="KW-0722">Serine protease inhibitor</keyword>
<dbReference type="OrthoDB" id="365605at2759"/>
<evidence type="ECO:0000256" key="2">
    <source>
        <dbReference type="ARBA" id="ARBA00022900"/>
    </source>
</evidence>
<dbReference type="EMBL" id="LR899639">
    <property type="protein sequence ID" value="CAD7241325.1"/>
    <property type="molecule type" value="Genomic_DNA"/>
</dbReference>
<keyword evidence="6" id="KW-1185">Reference proteome</keyword>
<dbReference type="Proteomes" id="UP000677054">
    <property type="component" value="Unassembled WGS sequence"/>
</dbReference>
<protein>
    <recommendedName>
        <fullName evidence="4">BPTI/Kunitz inhibitor domain-containing protein</fullName>
    </recommendedName>
</protein>
<dbReference type="Gene3D" id="4.10.410.10">
    <property type="entry name" value="Pancreatic trypsin inhibitor Kunitz domain"/>
    <property type="match status" value="3"/>
</dbReference>
<evidence type="ECO:0000313" key="5">
    <source>
        <dbReference type="EMBL" id="CAD7241325.1"/>
    </source>
</evidence>
<dbReference type="FunFam" id="4.10.410.10:FF:000020">
    <property type="entry name" value="Collagen, type VI, alpha 3"/>
    <property type="match status" value="2"/>
</dbReference>
<dbReference type="CDD" id="cd00109">
    <property type="entry name" value="Kunitz-type"/>
    <property type="match status" value="3"/>
</dbReference>
<proteinExistence type="predicted"/>
<evidence type="ECO:0000259" key="4">
    <source>
        <dbReference type="PROSITE" id="PS50279"/>
    </source>
</evidence>
<keyword evidence="1" id="KW-0646">Protease inhibitor</keyword>
<dbReference type="AlphaFoldDB" id="A0A7R8X296"/>
<dbReference type="InterPro" id="IPR050098">
    <property type="entry name" value="TFPI/VKTCI-like"/>
</dbReference>
<gene>
    <name evidence="5" type="ORF">DSTB1V02_LOCUS1320</name>
</gene>
<dbReference type="EMBL" id="CAJPEV010000122">
    <property type="protein sequence ID" value="CAG0880945.1"/>
    <property type="molecule type" value="Genomic_DNA"/>
</dbReference>
<evidence type="ECO:0000256" key="1">
    <source>
        <dbReference type="ARBA" id="ARBA00022690"/>
    </source>
</evidence>
<dbReference type="InterPro" id="IPR020901">
    <property type="entry name" value="Prtase_inh_Kunz-CS"/>
</dbReference>
<dbReference type="PRINTS" id="PR00759">
    <property type="entry name" value="BASICPTASE"/>
</dbReference>
<dbReference type="PANTHER" id="PTHR10083:SF328">
    <property type="entry name" value="TISSUE FACTOR PATHWAY INHIBITOR"/>
    <property type="match status" value="1"/>
</dbReference>
<dbReference type="PROSITE" id="PS50279">
    <property type="entry name" value="BPTI_KUNITZ_2"/>
    <property type="match status" value="3"/>
</dbReference>
<dbReference type="GO" id="GO:0005615">
    <property type="term" value="C:extracellular space"/>
    <property type="evidence" value="ECO:0007669"/>
    <property type="project" value="TreeGrafter"/>
</dbReference>
<dbReference type="GO" id="GO:0004867">
    <property type="term" value="F:serine-type endopeptidase inhibitor activity"/>
    <property type="evidence" value="ECO:0007669"/>
    <property type="project" value="UniProtKB-KW"/>
</dbReference>
<sequence>MESSKFLTKAERLYRCAERCTMQPDQGRCETYQEMYFYNATAGECQKFAYGGCDGNPNRFSTGEECEAECSRSRVPHTCTLPQEIGPCKARKPAWSYDEKTGKCNLFFYGGCQGNQNNFRSMDECNRVCESYRSNKPVTSGTSSGDTAQEILGSRRCQLPPEEGPCRGTYRRFHFDPEAKTCREFKYGGCRGNENNYHSVEECMGHCTEGLSSPPDTSSLLLRDAPSQSLVADHEQLNPGITLHAFFLHHPCTLINI</sequence>
<feature type="domain" description="BPTI/Kunitz inhibitor" evidence="4">
    <location>
        <begin position="157"/>
        <end position="207"/>
    </location>
</feature>
<organism evidence="5">
    <name type="scientific">Darwinula stevensoni</name>
    <dbReference type="NCBI Taxonomy" id="69355"/>
    <lineage>
        <taxon>Eukaryota</taxon>
        <taxon>Metazoa</taxon>
        <taxon>Ecdysozoa</taxon>
        <taxon>Arthropoda</taxon>
        <taxon>Crustacea</taxon>
        <taxon>Oligostraca</taxon>
        <taxon>Ostracoda</taxon>
        <taxon>Podocopa</taxon>
        <taxon>Podocopida</taxon>
        <taxon>Darwinulocopina</taxon>
        <taxon>Darwinuloidea</taxon>
        <taxon>Darwinulidae</taxon>
        <taxon>Darwinula</taxon>
    </lineage>
</organism>
<feature type="domain" description="BPTI/Kunitz inhibitor" evidence="4">
    <location>
        <begin position="20"/>
        <end position="70"/>
    </location>
</feature>
<accession>A0A7R8X296</accession>
<dbReference type="Pfam" id="PF00014">
    <property type="entry name" value="Kunitz_BPTI"/>
    <property type="match status" value="3"/>
</dbReference>
<evidence type="ECO:0000313" key="6">
    <source>
        <dbReference type="Proteomes" id="UP000677054"/>
    </source>
</evidence>
<evidence type="ECO:0000256" key="3">
    <source>
        <dbReference type="ARBA" id="ARBA00023157"/>
    </source>
</evidence>
<dbReference type="InterPro" id="IPR002223">
    <property type="entry name" value="Kunitz_BPTI"/>
</dbReference>
<reference evidence="5" key="1">
    <citation type="submission" date="2020-11" db="EMBL/GenBank/DDBJ databases">
        <authorList>
            <person name="Tran Van P."/>
        </authorList>
    </citation>
    <scope>NUCLEOTIDE SEQUENCE</scope>
</reference>
<name>A0A7R8X296_9CRUS</name>
<keyword evidence="3" id="KW-1015">Disulfide bond</keyword>
<dbReference type="PROSITE" id="PS00280">
    <property type="entry name" value="BPTI_KUNITZ_1"/>
    <property type="match status" value="2"/>
</dbReference>
<dbReference type="SMART" id="SM00131">
    <property type="entry name" value="KU"/>
    <property type="match status" value="3"/>
</dbReference>
<dbReference type="InterPro" id="IPR036880">
    <property type="entry name" value="Kunitz_BPTI_sf"/>
</dbReference>
<dbReference type="PANTHER" id="PTHR10083">
    <property type="entry name" value="KUNITZ-TYPE PROTEASE INHIBITOR-RELATED"/>
    <property type="match status" value="1"/>
</dbReference>
<feature type="domain" description="BPTI/Kunitz inhibitor" evidence="4">
    <location>
        <begin position="79"/>
        <end position="129"/>
    </location>
</feature>
<dbReference type="SUPFAM" id="SSF57362">
    <property type="entry name" value="BPTI-like"/>
    <property type="match status" value="3"/>
</dbReference>